<proteinExistence type="predicted"/>
<dbReference type="AlphaFoldDB" id="A0A0R3TIC2"/>
<name>A0A0R3TIC2_RODNA</name>
<evidence type="ECO:0000313" key="2">
    <source>
        <dbReference type="WBParaSite" id="HNAJ_0000681301-mRNA-1"/>
    </source>
</evidence>
<evidence type="ECO:0000256" key="1">
    <source>
        <dbReference type="SAM" id="MobiDB-lite"/>
    </source>
</evidence>
<feature type="region of interest" description="Disordered" evidence="1">
    <location>
        <begin position="64"/>
        <end position="87"/>
    </location>
</feature>
<dbReference type="WBParaSite" id="HNAJ_0000681301-mRNA-1">
    <property type="protein sequence ID" value="HNAJ_0000681301-mRNA-1"/>
    <property type="gene ID" value="HNAJ_0000681301"/>
</dbReference>
<reference evidence="2" key="1">
    <citation type="submission" date="2017-02" db="UniProtKB">
        <authorList>
            <consortium name="WormBaseParasite"/>
        </authorList>
    </citation>
    <scope>IDENTIFICATION</scope>
</reference>
<sequence length="87" mass="9557">LTTYAEEQVLEKQEEQLWANLFSPSEDIVVESAKGISAQLQELSHLDEDVVELADSQLSPIIANNGVKEQTRKEEEEEGGGGSLIES</sequence>
<dbReference type="STRING" id="102285.A0A0R3TIC2"/>
<accession>A0A0R3TIC2</accession>
<protein>
    <submittedName>
        <fullName evidence="2">CHM1A protein</fullName>
    </submittedName>
</protein>
<organism evidence="2">
    <name type="scientific">Rodentolepis nana</name>
    <name type="common">Dwarf tapeworm</name>
    <name type="synonym">Hymenolepis nana</name>
    <dbReference type="NCBI Taxonomy" id="102285"/>
    <lineage>
        <taxon>Eukaryota</taxon>
        <taxon>Metazoa</taxon>
        <taxon>Spiralia</taxon>
        <taxon>Lophotrochozoa</taxon>
        <taxon>Platyhelminthes</taxon>
        <taxon>Cestoda</taxon>
        <taxon>Eucestoda</taxon>
        <taxon>Cyclophyllidea</taxon>
        <taxon>Hymenolepididae</taxon>
        <taxon>Rodentolepis</taxon>
    </lineage>
</organism>